<proteinExistence type="predicted"/>
<keyword evidence="2" id="KW-1185">Reference proteome</keyword>
<evidence type="ECO:0000313" key="2">
    <source>
        <dbReference type="Proteomes" id="UP000272729"/>
    </source>
</evidence>
<name>A0A495XF56_9PSEU</name>
<gene>
    <name evidence="1" type="ORF">DFJ66_5050</name>
</gene>
<comment type="caution">
    <text evidence="1">The sequence shown here is derived from an EMBL/GenBank/DDBJ whole genome shotgun (WGS) entry which is preliminary data.</text>
</comment>
<protein>
    <submittedName>
        <fullName evidence="1">Uncharacterized protein</fullName>
    </submittedName>
</protein>
<accession>A0A495XF56</accession>
<sequence length="152" mass="16395">MDVVEENGLLGAVAGVGGAIGRAVGDMFAAEKHLNDTLANSPGPGAKFEVNKDTVLKAASVVQRQIDILDEKLFDALRDLRINLDGLDEVNRDIAAAWNDRLVEHDDSYARRVDEYLVSLNNLVEQLRGAAKQYGFTEEEIQTAVGGAGATR</sequence>
<dbReference type="OrthoDB" id="3697873at2"/>
<reference evidence="1 2" key="1">
    <citation type="submission" date="2018-10" db="EMBL/GenBank/DDBJ databases">
        <title>Sequencing the genomes of 1000 actinobacteria strains.</title>
        <authorList>
            <person name="Klenk H.-P."/>
        </authorList>
    </citation>
    <scope>NUCLEOTIDE SEQUENCE [LARGE SCALE GENOMIC DNA]</scope>
    <source>
        <strain evidence="1 2">DSM 43911</strain>
    </source>
</reference>
<dbReference type="AlphaFoldDB" id="A0A495XF56"/>
<dbReference type="RefSeq" id="WP_121224284.1">
    <property type="nucleotide sequence ID" value="NZ_JBIUBA010000001.1"/>
</dbReference>
<organism evidence="1 2">
    <name type="scientific">Saccharothrix variisporea</name>
    <dbReference type="NCBI Taxonomy" id="543527"/>
    <lineage>
        <taxon>Bacteria</taxon>
        <taxon>Bacillati</taxon>
        <taxon>Actinomycetota</taxon>
        <taxon>Actinomycetes</taxon>
        <taxon>Pseudonocardiales</taxon>
        <taxon>Pseudonocardiaceae</taxon>
        <taxon>Saccharothrix</taxon>
    </lineage>
</organism>
<dbReference type="Proteomes" id="UP000272729">
    <property type="component" value="Unassembled WGS sequence"/>
</dbReference>
<evidence type="ECO:0000313" key="1">
    <source>
        <dbReference type="EMBL" id="RKT71755.1"/>
    </source>
</evidence>
<dbReference type="EMBL" id="RBXR01000001">
    <property type="protein sequence ID" value="RKT71755.1"/>
    <property type="molecule type" value="Genomic_DNA"/>
</dbReference>